<dbReference type="PROSITE" id="PS50075">
    <property type="entry name" value="CARRIER"/>
    <property type="match status" value="1"/>
</dbReference>
<dbReference type="OrthoDB" id="518159at2"/>
<evidence type="ECO:0000256" key="3">
    <source>
        <dbReference type="ARBA" id="ARBA00022553"/>
    </source>
</evidence>
<comment type="caution">
    <text evidence="6">The sequence shown here is derived from an EMBL/GenBank/DDBJ whole genome shotgun (WGS) entry which is preliminary data.</text>
</comment>
<proteinExistence type="predicted"/>
<accession>A0A5C4QSB0</accession>
<dbReference type="GO" id="GO:0043041">
    <property type="term" value="P:amino acid activation for nonribosomal peptide biosynthetic process"/>
    <property type="evidence" value="ECO:0007669"/>
    <property type="project" value="TreeGrafter"/>
</dbReference>
<dbReference type="Gene3D" id="3.40.50.1820">
    <property type="entry name" value="alpha/beta hydrolase"/>
    <property type="match status" value="1"/>
</dbReference>
<dbReference type="GO" id="GO:0044550">
    <property type="term" value="P:secondary metabolite biosynthetic process"/>
    <property type="evidence" value="ECO:0007669"/>
    <property type="project" value="TreeGrafter"/>
</dbReference>
<name>A0A5C4QSB0_9ACTN</name>
<dbReference type="GO" id="GO:0031177">
    <property type="term" value="F:phosphopantetheine binding"/>
    <property type="evidence" value="ECO:0007669"/>
    <property type="project" value="InterPro"/>
</dbReference>
<keyword evidence="3" id="KW-0597">Phosphoprotein</keyword>
<keyword evidence="7" id="KW-1185">Reference proteome</keyword>
<dbReference type="SMART" id="SM00823">
    <property type="entry name" value="PKS_PP"/>
    <property type="match status" value="1"/>
</dbReference>
<evidence type="ECO:0000313" key="6">
    <source>
        <dbReference type="EMBL" id="TNH29624.1"/>
    </source>
</evidence>
<dbReference type="SUPFAM" id="SSF47336">
    <property type="entry name" value="ACP-like"/>
    <property type="match status" value="1"/>
</dbReference>
<feature type="compositionally biased region" description="Polar residues" evidence="4">
    <location>
        <begin position="1"/>
        <end position="21"/>
    </location>
</feature>
<organism evidence="6 7">
    <name type="scientific">Micromonospora orduensis</name>
    <dbReference type="NCBI Taxonomy" id="1420891"/>
    <lineage>
        <taxon>Bacteria</taxon>
        <taxon>Bacillati</taxon>
        <taxon>Actinomycetota</taxon>
        <taxon>Actinomycetes</taxon>
        <taxon>Micromonosporales</taxon>
        <taxon>Micromonosporaceae</taxon>
        <taxon>Micromonospora</taxon>
    </lineage>
</organism>
<dbReference type="PROSITE" id="PS00012">
    <property type="entry name" value="PHOSPHOPANTETHEINE"/>
    <property type="match status" value="1"/>
</dbReference>
<evidence type="ECO:0000256" key="2">
    <source>
        <dbReference type="ARBA" id="ARBA00022450"/>
    </source>
</evidence>
<keyword evidence="2" id="KW-0596">Phosphopantetheine</keyword>
<reference evidence="6 7" key="1">
    <citation type="submission" date="2019-06" db="EMBL/GenBank/DDBJ databases">
        <title>Micromonospora ordensis sp. nov., isolated from deep marine sediment.</title>
        <authorList>
            <person name="Veyisoglu A."/>
            <person name="Carro L."/>
            <person name="Klenk H.-P."/>
            <person name="Sahin N."/>
        </authorList>
    </citation>
    <scope>NUCLEOTIDE SEQUENCE [LARGE SCALE GENOMIC DNA]</scope>
    <source>
        <strain evidence="6 7">S2509</strain>
    </source>
</reference>
<dbReference type="FunFam" id="1.10.1200.10:FF:000016">
    <property type="entry name" value="Non-ribosomal peptide synthase"/>
    <property type="match status" value="1"/>
</dbReference>
<dbReference type="RefSeq" id="WP_139584364.1">
    <property type="nucleotide sequence ID" value="NZ_VDFY01000138.1"/>
</dbReference>
<sequence>MTHGDNQNAAHHGRTTGQTDEATQEAVRRLFGEVLGVPDVAVDEDFFDLGGHSLLGLRLVNRIRAELGAELELYHIFDAPTVAELVVEVQTAPRVSPAAAP</sequence>
<dbReference type="InterPro" id="IPR029058">
    <property type="entry name" value="AB_hydrolase_fold"/>
</dbReference>
<feature type="region of interest" description="Disordered" evidence="4">
    <location>
        <begin position="1"/>
        <end position="23"/>
    </location>
</feature>
<dbReference type="AlphaFoldDB" id="A0A5C4QSB0"/>
<evidence type="ECO:0000259" key="5">
    <source>
        <dbReference type="PROSITE" id="PS50075"/>
    </source>
</evidence>
<dbReference type="InterPro" id="IPR020806">
    <property type="entry name" value="PKS_PP-bd"/>
</dbReference>
<dbReference type="Pfam" id="PF00550">
    <property type="entry name" value="PP-binding"/>
    <property type="match status" value="1"/>
</dbReference>
<dbReference type="PANTHER" id="PTHR45527:SF1">
    <property type="entry name" value="FATTY ACID SYNTHASE"/>
    <property type="match status" value="1"/>
</dbReference>
<evidence type="ECO:0000256" key="4">
    <source>
        <dbReference type="SAM" id="MobiDB-lite"/>
    </source>
</evidence>
<dbReference type="Proteomes" id="UP000306145">
    <property type="component" value="Unassembled WGS sequence"/>
</dbReference>
<dbReference type="GO" id="GO:0005829">
    <property type="term" value="C:cytosol"/>
    <property type="evidence" value="ECO:0007669"/>
    <property type="project" value="TreeGrafter"/>
</dbReference>
<dbReference type="GO" id="GO:0072330">
    <property type="term" value="P:monocarboxylic acid biosynthetic process"/>
    <property type="evidence" value="ECO:0007669"/>
    <property type="project" value="UniProtKB-ARBA"/>
</dbReference>
<dbReference type="InterPro" id="IPR006162">
    <property type="entry name" value="Ppantetheine_attach_site"/>
</dbReference>
<dbReference type="InterPro" id="IPR009081">
    <property type="entry name" value="PP-bd_ACP"/>
</dbReference>
<evidence type="ECO:0000256" key="1">
    <source>
        <dbReference type="ARBA" id="ARBA00001957"/>
    </source>
</evidence>
<dbReference type="EMBL" id="VDFY01000138">
    <property type="protein sequence ID" value="TNH29624.1"/>
    <property type="molecule type" value="Genomic_DNA"/>
</dbReference>
<feature type="domain" description="Carrier" evidence="5">
    <location>
        <begin position="18"/>
        <end position="93"/>
    </location>
</feature>
<dbReference type="PANTHER" id="PTHR45527">
    <property type="entry name" value="NONRIBOSOMAL PEPTIDE SYNTHETASE"/>
    <property type="match status" value="1"/>
</dbReference>
<dbReference type="InterPro" id="IPR036736">
    <property type="entry name" value="ACP-like_sf"/>
</dbReference>
<gene>
    <name evidence="6" type="ORF">FHG89_11485</name>
</gene>
<evidence type="ECO:0000313" key="7">
    <source>
        <dbReference type="Proteomes" id="UP000306145"/>
    </source>
</evidence>
<protein>
    <submittedName>
        <fullName evidence="6">Acyl carrier protein</fullName>
    </submittedName>
</protein>
<comment type="cofactor">
    <cofactor evidence="1">
        <name>pantetheine 4'-phosphate</name>
        <dbReference type="ChEBI" id="CHEBI:47942"/>
    </cofactor>
</comment>